<keyword evidence="2" id="KW-1185">Reference proteome</keyword>
<dbReference type="Proteomes" id="UP000822476">
    <property type="component" value="Unassembled WGS sequence"/>
</dbReference>
<dbReference type="EMBL" id="JTDE01000393">
    <property type="protein sequence ID" value="KAF7261404.1"/>
    <property type="molecule type" value="Genomic_DNA"/>
</dbReference>
<evidence type="ECO:0000313" key="2">
    <source>
        <dbReference type="Proteomes" id="UP000822476"/>
    </source>
</evidence>
<dbReference type="AlphaFoldDB" id="A0A8S9Z3Y3"/>
<reference evidence="1" key="1">
    <citation type="submission" date="2019-07" db="EMBL/GenBank/DDBJ databases">
        <title>Annotation for the trematode Paragonimus miyazaki's.</title>
        <authorList>
            <person name="Choi Y.-J."/>
        </authorList>
    </citation>
    <scope>NUCLEOTIDE SEQUENCE</scope>
    <source>
        <strain evidence="1">Japan</strain>
    </source>
</reference>
<comment type="caution">
    <text evidence="1">The sequence shown here is derived from an EMBL/GenBank/DDBJ whole genome shotgun (WGS) entry which is preliminary data.</text>
</comment>
<sequence length="71" mass="8094">MSLRSSDREIRAEDFRKSQAIIRKTIQSKTSISWPASIHLKAQFQKTEEPNASDKIQTKVCAATENVDLLF</sequence>
<name>A0A8S9Z3Y3_9TREM</name>
<evidence type="ECO:0000313" key="1">
    <source>
        <dbReference type="EMBL" id="KAF7261404.1"/>
    </source>
</evidence>
<protein>
    <submittedName>
        <fullName evidence="1">Uncharacterized protein</fullName>
    </submittedName>
</protein>
<organism evidence="1 2">
    <name type="scientific">Paragonimus skrjabini miyazakii</name>
    <dbReference type="NCBI Taxonomy" id="59628"/>
    <lineage>
        <taxon>Eukaryota</taxon>
        <taxon>Metazoa</taxon>
        <taxon>Spiralia</taxon>
        <taxon>Lophotrochozoa</taxon>
        <taxon>Platyhelminthes</taxon>
        <taxon>Trematoda</taxon>
        <taxon>Digenea</taxon>
        <taxon>Plagiorchiida</taxon>
        <taxon>Troglotremata</taxon>
        <taxon>Troglotrematidae</taxon>
        <taxon>Paragonimus</taxon>
    </lineage>
</organism>
<gene>
    <name evidence="1" type="ORF">EG68_01431</name>
</gene>
<accession>A0A8S9Z3Y3</accession>
<proteinExistence type="predicted"/>